<dbReference type="Proteomes" id="UP000306196">
    <property type="component" value="Unassembled WGS sequence"/>
</dbReference>
<accession>A0A5R8KHC4</accession>
<dbReference type="InterPro" id="IPR011990">
    <property type="entry name" value="TPR-like_helical_dom_sf"/>
</dbReference>
<dbReference type="Gene3D" id="1.25.40.10">
    <property type="entry name" value="Tetratricopeptide repeat domain"/>
    <property type="match status" value="1"/>
</dbReference>
<dbReference type="InterPro" id="IPR025640">
    <property type="entry name" value="GYF_2"/>
</dbReference>
<evidence type="ECO:0000313" key="4">
    <source>
        <dbReference type="Proteomes" id="UP000306196"/>
    </source>
</evidence>
<dbReference type="InterPro" id="IPR052748">
    <property type="entry name" value="ISR_Activator"/>
</dbReference>
<dbReference type="SMART" id="SM00671">
    <property type="entry name" value="SEL1"/>
    <property type="match status" value="5"/>
</dbReference>
<comment type="caution">
    <text evidence="3">The sequence shown here is derived from an EMBL/GenBank/DDBJ whole genome shotgun (WGS) entry which is preliminary data.</text>
</comment>
<dbReference type="Pfam" id="PF14237">
    <property type="entry name" value="GYF_2"/>
    <property type="match status" value="1"/>
</dbReference>
<dbReference type="SUPFAM" id="SSF81901">
    <property type="entry name" value="HCP-like"/>
    <property type="match status" value="2"/>
</dbReference>
<organism evidence="3 4">
    <name type="scientific">Phragmitibacter flavus</name>
    <dbReference type="NCBI Taxonomy" id="2576071"/>
    <lineage>
        <taxon>Bacteria</taxon>
        <taxon>Pseudomonadati</taxon>
        <taxon>Verrucomicrobiota</taxon>
        <taxon>Verrucomicrobiia</taxon>
        <taxon>Verrucomicrobiales</taxon>
        <taxon>Verrucomicrobiaceae</taxon>
        <taxon>Phragmitibacter</taxon>
    </lineage>
</organism>
<name>A0A5R8KHC4_9BACT</name>
<feature type="compositionally biased region" description="Basic and acidic residues" evidence="1">
    <location>
        <begin position="23"/>
        <end position="43"/>
    </location>
</feature>
<dbReference type="Pfam" id="PF08238">
    <property type="entry name" value="Sel1"/>
    <property type="match status" value="3"/>
</dbReference>
<feature type="domain" description="GYF" evidence="2">
    <location>
        <begin position="62"/>
        <end position="107"/>
    </location>
</feature>
<evidence type="ECO:0000256" key="1">
    <source>
        <dbReference type="SAM" id="MobiDB-lite"/>
    </source>
</evidence>
<reference evidence="3 4" key="1">
    <citation type="submission" date="2019-05" db="EMBL/GenBank/DDBJ databases">
        <title>Verrucobacter flavum gen. nov., sp. nov. a new member of the family Verrucomicrobiaceae.</title>
        <authorList>
            <person name="Szuroczki S."/>
            <person name="Abbaszade G."/>
            <person name="Szabo A."/>
            <person name="Felfoldi T."/>
            <person name="Schumann P."/>
            <person name="Boka K."/>
            <person name="Keki Z."/>
            <person name="Toumi M."/>
            <person name="Toth E."/>
        </authorList>
    </citation>
    <scope>NUCLEOTIDE SEQUENCE [LARGE SCALE GENOMIC DNA]</scope>
    <source>
        <strain evidence="3 4">MG-N-17</strain>
    </source>
</reference>
<dbReference type="PANTHER" id="PTHR45011">
    <property type="entry name" value="DAP3-BINDING CELL DEATH ENHANCER 1"/>
    <property type="match status" value="1"/>
</dbReference>
<dbReference type="AlphaFoldDB" id="A0A5R8KHC4"/>
<evidence type="ECO:0000259" key="2">
    <source>
        <dbReference type="Pfam" id="PF14237"/>
    </source>
</evidence>
<dbReference type="EMBL" id="VAUV01000004">
    <property type="protein sequence ID" value="TLD71714.1"/>
    <property type="molecule type" value="Genomic_DNA"/>
</dbReference>
<gene>
    <name evidence="3" type="ORF">FEM03_06130</name>
</gene>
<protein>
    <submittedName>
        <fullName evidence="3">DUF4339 domain-containing protein</fullName>
    </submittedName>
</protein>
<keyword evidence="4" id="KW-1185">Reference proteome</keyword>
<proteinExistence type="predicted"/>
<feature type="region of interest" description="Disordered" evidence="1">
    <location>
        <begin position="23"/>
        <end position="56"/>
    </location>
</feature>
<sequence>MEQPMAAPVHRILWMAWTRSDRMDHHDQPNAKGPQRDQARAVSRDPQPPAIASPMNNSNSKWYYLHNGEPAGPISHETVQSKLIRGELHSDDLVCAEGDEDWRSLGESLPELVAATGKAPILPPVSPRGLPTKRTKVPKSVLWVAVALALASGAAYFWKQANDREKTRQITISNLELQLRYAYQSGSKGSVPALIKELHAMAPKSEALISVCMQMAMDSLGRGLDYSGDDAARYLVIAANAGISEAQYMLSRLVMSGKTHLETPQQALARCQSAAEAGLLEAQFQWGLILLRRDGEQSDPNEAVKWLKLAAGRGHTEARYQLATVLLKQNEEDAEAPKWLKEAAEDEHPDAKLMMGLLHLTGQNVVADNSLAFHWIKSAVAAGCSEATLHLGRLYEHGIGTTANVDLAVENYRKAGAAGIVEASLALDKLLAESESSTAELRLPDSVTTYLRHGEIGSPVQ</sequence>
<dbReference type="PANTHER" id="PTHR45011:SF1">
    <property type="entry name" value="DAP3-BINDING CELL DEATH ENHANCER 1"/>
    <property type="match status" value="1"/>
</dbReference>
<dbReference type="OrthoDB" id="6012at2"/>
<evidence type="ECO:0000313" key="3">
    <source>
        <dbReference type="EMBL" id="TLD71714.1"/>
    </source>
</evidence>
<dbReference type="InterPro" id="IPR006597">
    <property type="entry name" value="Sel1-like"/>
</dbReference>